<keyword evidence="2" id="KW-1185">Reference proteome</keyword>
<gene>
    <name evidence="1" type="ORF">CBG49_07585</name>
</gene>
<protein>
    <recommendedName>
        <fullName evidence="3">Lipoprotein</fullName>
    </recommendedName>
</protein>
<sequence>MKILLTITLSLLLFSCDNSVIGFKKSCNAETAKQTVAELAEVKAKIKQLETLSGNNPTYWMQDSVQRDNKTYYRLQLLNKLSYTDVHLYTFAVPKDDCKQVFWEQKKATLLPYAEMKKLTEQTKTQQKQFPDFFKQFTTDMAFRQQHLAEPLLRLLRQNDGSVLLTEEELLTDEFNELQTYNFSYYPDSVLCENTEKSITLVFIPIGNTWKLTQIWH</sequence>
<name>A0A1Z4BNY6_9FLAO</name>
<organism evidence="1 2">
    <name type="scientific">Capnocytophaga endodontalis</name>
    <dbReference type="NCBI Taxonomy" id="2708117"/>
    <lineage>
        <taxon>Bacteria</taxon>
        <taxon>Pseudomonadati</taxon>
        <taxon>Bacteroidota</taxon>
        <taxon>Flavobacteriia</taxon>
        <taxon>Flavobacteriales</taxon>
        <taxon>Flavobacteriaceae</taxon>
        <taxon>Capnocytophaga</taxon>
    </lineage>
</organism>
<dbReference type="AlphaFoldDB" id="A0A1Z4BNY6"/>
<evidence type="ECO:0008006" key="3">
    <source>
        <dbReference type="Google" id="ProtNLM"/>
    </source>
</evidence>
<dbReference type="EMBL" id="CP022022">
    <property type="protein sequence ID" value="ASF42943.1"/>
    <property type="molecule type" value="Genomic_DNA"/>
</dbReference>
<dbReference type="KEGG" id="capn:CBG49_07585"/>
<evidence type="ECO:0000313" key="2">
    <source>
        <dbReference type="Proteomes" id="UP000197007"/>
    </source>
</evidence>
<dbReference type="Proteomes" id="UP000197007">
    <property type="component" value="Chromosome"/>
</dbReference>
<proteinExistence type="predicted"/>
<reference evidence="2" key="1">
    <citation type="submission" date="2017-06" db="EMBL/GenBank/DDBJ databases">
        <title>Complete genome sequence of Capnocytophaga sp. KCOM 1579 (=ChDC OS43) isolated from a human refractory periapical abscess lesion.</title>
        <authorList>
            <person name="Kook J.-K."/>
            <person name="Park S.-N."/>
            <person name="Lim Y.K."/>
            <person name="Roh H."/>
        </authorList>
    </citation>
    <scope>NUCLEOTIDE SEQUENCE [LARGE SCALE GENOMIC DNA]</scope>
    <source>
        <strain evidence="2">ChDC OS43</strain>
    </source>
</reference>
<dbReference type="RefSeq" id="WP_088594022.1">
    <property type="nucleotide sequence ID" value="NZ_CP022022.1"/>
</dbReference>
<dbReference type="PROSITE" id="PS51257">
    <property type="entry name" value="PROKAR_LIPOPROTEIN"/>
    <property type="match status" value="1"/>
</dbReference>
<evidence type="ECO:0000313" key="1">
    <source>
        <dbReference type="EMBL" id="ASF42943.1"/>
    </source>
</evidence>
<accession>A0A1Z4BNY6</accession>